<evidence type="ECO:0000313" key="3">
    <source>
        <dbReference type="Proteomes" id="UP001189429"/>
    </source>
</evidence>
<organism evidence="2 3">
    <name type="scientific">Prorocentrum cordatum</name>
    <dbReference type="NCBI Taxonomy" id="2364126"/>
    <lineage>
        <taxon>Eukaryota</taxon>
        <taxon>Sar</taxon>
        <taxon>Alveolata</taxon>
        <taxon>Dinophyceae</taxon>
        <taxon>Prorocentrales</taxon>
        <taxon>Prorocentraceae</taxon>
        <taxon>Prorocentrum</taxon>
    </lineage>
</organism>
<sequence length="347" mass="36841">MALGLDDVVGESGVLTWAYAVLLGVELHDWCALEGASWFFHAAVGSAQSSLRTAAELRSRHRSHCDLCAEGDITGLWATTSDEGLGRVRDSLRGSTLLHIALERPRPREPLVRWLLSRPGVGDMARCRDICGQTPLHVCTRWGHAAFAARLARISEVAMAVQDNYSATPLVAAVREEHGAAVAALLCARADVNAFAANCSSHGDTPLMLAVRLRNLDIVRQVLAAPALDLHKLSLDGVPFGEAALDLAHEEGPIHAMLVEAMSRPQAQRETARACEAALGDLKRVVLDQGTCNPGGPPRPSEGTQGNAARLPPMPGKLVTGLAEMCRTGAGLVASAGPIGCFPWWLS</sequence>
<dbReference type="PANTHER" id="PTHR24121:SF21">
    <property type="entry name" value="ANKYRIN REPEAT FAMILY PROTEIN"/>
    <property type="match status" value="1"/>
</dbReference>
<dbReference type="EMBL" id="CAUYUJ010016320">
    <property type="protein sequence ID" value="CAK0863987.1"/>
    <property type="molecule type" value="Genomic_DNA"/>
</dbReference>
<name>A0ABN9UVB7_9DINO</name>
<comment type="caution">
    <text evidence="2">The sequence shown here is derived from an EMBL/GenBank/DDBJ whole genome shotgun (WGS) entry which is preliminary data.</text>
</comment>
<accession>A0ABN9UVB7</accession>
<protein>
    <submittedName>
        <fullName evidence="2">Uncharacterized protein</fullName>
    </submittedName>
</protein>
<dbReference type="SUPFAM" id="SSF48403">
    <property type="entry name" value="Ankyrin repeat"/>
    <property type="match status" value="1"/>
</dbReference>
<dbReference type="SMART" id="SM00248">
    <property type="entry name" value="ANK"/>
    <property type="match status" value="4"/>
</dbReference>
<reference evidence="2" key="1">
    <citation type="submission" date="2023-10" db="EMBL/GenBank/DDBJ databases">
        <authorList>
            <person name="Chen Y."/>
            <person name="Shah S."/>
            <person name="Dougan E. K."/>
            <person name="Thang M."/>
            <person name="Chan C."/>
        </authorList>
    </citation>
    <scope>NUCLEOTIDE SEQUENCE [LARGE SCALE GENOMIC DNA]</scope>
</reference>
<proteinExistence type="predicted"/>
<dbReference type="Pfam" id="PF00023">
    <property type="entry name" value="Ank"/>
    <property type="match status" value="1"/>
</dbReference>
<dbReference type="InterPro" id="IPR036770">
    <property type="entry name" value="Ankyrin_rpt-contain_sf"/>
</dbReference>
<dbReference type="Pfam" id="PF12796">
    <property type="entry name" value="Ank_2"/>
    <property type="match status" value="1"/>
</dbReference>
<evidence type="ECO:0000256" key="1">
    <source>
        <dbReference type="SAM" id="MobiDB-lite"/>
    </source>
</evidence>
<dbReference type="PANTHER" id="PTHR24121">
    <property type="entry name" value="NO MECHANORECEPTOR POTENTIAL C, ISOFORM D-RELATED"/>
    <property type="match status" value="1"/>
</dbReference>
<gene>
    <name evidence="2" type="ORF">PCOR1329_LOCUS51982</name>
</gene>
<dbReference type="Gene3D" id="1.25.40.20">
    <property type="entry name" value="Ankyrin repeat-containing domain"/>
    <property type="match status" value="1"/>
</dbReference>
<feature type="region of interest" description="Disordered" evidence="1">
    <location>
        <begin position="290"/>
        <end position="311"/>
    </location>
</feature>
<keyword evidence="3" id="KW-1185">Reference proteome</keyword>
<dbReference type="InterPro" id="IPR002110">
    <property type="entry name" value="Ankyrin_rpt"/>
</dbReference>
<evidence type="ECO:0000313" key="2">
    <source>
        <dbReference type="EMBL" id="CAK0863987.1"/>
    </source>
</evidence>
<dbReference type="Proteomes" id="UP001189429">
    <property type="component" value="Unassembled WGS sequence"/>
</dbReference>